<evidence type="ECO:0000259" key="4">
    <source>
        <dbReference type="PROSITE" id="PS50949"/>
    </source>
</evidence>
<dbReference type="Pfam" id="PF07729">
    <property type="entry name" value="FCD"/>
    <property type="match status" value="1"/>
</dbReference>
<evidence type="ECO:0000313" key="6">
    <source>
        <dbReference type="Proteomes" id="UP000183974"/>
    </source>
</evidence>
<keyword evidence="3" id="KW-0804">Transcription</keyword>
<dbReference type="SUPFAM" id="SSF46785">
    <property type="entry name" value="Winged helix' DNA-binding domain"/>
    <property type="match status" value="1"/>
</dbReference>
<evidence type="ECO:0000256" key="3">
    <source>
        <dbReference type="ARBA" id="ARBA00023163"/>
    </source>
</evidence>
<dbReference type="PANTHER" id="PTHR43537:SF5">
    <property type="entry name" value="UXU OPERON TRANSCRIPTIONAL REGULATOR"/>
    <property type="match status" value="1"/>
</dbReference>
<dbReference type="InterPro" id="IPR036390">
    <property type="entry name" value="WH_DNA-bd_sf"/>
</dbReference>
<proteinExistence type="predicted"/>
<dbReference type="SMART" id="SM00345">
    <property type="entry name" value="HTH_GNTR"/>
    <property type="match status" value="1"/>
</dbReference>
<dbReference type="SMART" id="SM00895">
    <property type="entry name" value="FCD"/>
    <property type="match status" value="1"/>
</dbReference>
<dbReference type="Gene3D" id="1.10.10.10">
    <property type="entry name" value="Winged helix-like DNA-binding domain superfamily/Winged helix DNA-binding domain"/>
    <property type="match status" value="1"/>
</dbReference>
<dbReference type="Proteomes" id="UP000183974">
    <property type="component" value="Unassembled WGS sequence"/>
</dbReference>
<dbReference type="Gene3D" id="1.20.120.530">
    <property type="entry name" value="GntR ligand-binding domain-like"/>
    <property type="match status" value="1"/>
</dbReference>
<dbReference type="RefSeq" id="WP_073033952.1">
    <property type="nucleotide sequence ID" value="NZ_FRBR01000002.1"/>
</dbReference>
<sequence>MQDSSSPRLANKPKRPLLPDVLGLELAGLIEQSIIRLEFAPGAHLTELQICEEFDVSRSPVRDAFRKLESQGLVVRHKRRGIRVTPMTLQDLNEIYVVRTPLEVIAASLATDNATDEDLAFLAKQVERLDAALHSEDADEFFEANMAYFDRVHGITGNHTLENILRTIEKQAMRYRYFAHSYSRQMQENSVACLRKILGHLKDRDVDAVRRATEEMMIEAHKMIAEILAQHPTLSGNVD</sequence>
<dbReference type="AlphaFoldDB" id="A0A1M7AB31"/>
<dbReference type="InterPro" id="IPR036388">
    <property type="entry name" value="WH-like_DNA-bd_sf"/>
</dbReference>
<keyword evidence="1" id="KW-0805">Transcription regulation</keyword>
<evidence type="ECO:0000256" key="1">
    <source>
        <dbReference type="ARBA" id="ARBA00023015"/>
    </source>
</evidence>
<dbReference type="PANTHER" id="PTHR43537">
    <property type="entry name" value="TRANSCRIPTIONAL REGULATOR, GNTR FAMILY"/>
    <property type="match status" value="1"/>
</dbReference>
<keyword evidence="6" id="KW-1185">Reference proteome</keyword>
<dbReference type="Pfam" id="PF00392">
    <property type="entry name" value="GntR"/>
    <property type="match status" value="1"/>
</dbReference>
<gene>
    <name evidence="5" type="ORF">SAMN05444398_102256</name>
</gene>
<protein>
    <submittedName>
        <fullName evidence="5">Transcriptional regulator, GntR family</fullName>
    </submittedName>
</protein>
<dbReference type="GO" id="GO:0003677">
    <property type="term" value="F:DNA binding"/>
    <property type="evidence" value="ECO:0007669"/>
    <property type="project" value="UniProtKB-KW"/>
</dbReference>
<dbReference type="GO" id="GO:0003700">
    <property type="term" value="F:DNA-binding transcription factor activity"/>
    <property type="evidence" value="ECO:0007669"/>
    <property type="project" value="InterPro"/>
</dbReference>
<dbReference type="CDD" id="cd07377">
    <property type="entry name" value="WHTH_GntR"/>
    <property type="match status" value="1"/>
</dbReference>
<keyword evidence="2" id="KW-0238">DNA-binding</keyword>
<accession>A0A1M7AB31</accession>
<dbReference type="PROSITE" id="PS50949">
    <property type="entry name" value="HTH_GNTR"/>
    <property type="match status" value="1"/>
</dbReference>
<evidence type="ECO:0000256" key="2">
    <source>
        <dbReference type="ARBA" id="ARBA00023125"/>
    </source>
</evidence>
<dbReference type="InterPro" id="IPR008920">
    <property type="entry name" value="TF_FadR/GntR_C"/>
</dbReference>
<dbReference type="EMBL" id="FRBR01000002">
    <property type="protein sequence ID" value="SHL39943.1"/>
    <property type="molecule type" value="Genomic_DNA"/>
</dbReference>
<dbReference type="InterPro" id="IPR011711">
    <property type="entry name" value="GntR_C"/>
</dbReference>
<name>A0A1M7AB31_9RHOB</name>
<dbReference type="STRING" id="337701.SAMN05444398_102256"/>
<evidence type="ECO:0000313" key="5">
    <source>
        <dbReference type="EMBL" id="SHL39943.1"/>
    </source>
</evidence>
<organism evidence="5 6">
    <name type="scientific">Roseovarius pacificus</name>
    <dbReference type="NCBI Taxonomy" id="337701"/>
    <lineage>
        <taxon>Bacteria</taxon>
        <taxon>Pseudomonadati</taxon>
        <taxon>Pseudomonadota</taxon>
        <taxon>Alphaproteobacteria</taxon>
        <taxon>Rhodobacterales</taxon>
        <taxon>Roseobacteraceae</taxon>
        <taxon>Roseovarius</taxon>
    </lineage>
</organism>
<dbReference type="SUPFAM" id="SSF48008">
    <property type="entry name" value="GntR ligand-binding domain-like"/>
    <property type="match status" value="1"/>
</dbReference>
<reference evidence="5 6" key="1">
    <citation type="submission" date="2016-11" db="EMBL/GenBank/DDBJ databases">
        <authorList>
            <person name="Jaros S."/>
            <person name="Januszkiewicz K."/>
            <person name="Wedrychowicz H."/>
        </authorList>
    </citation>
    <scope>NUCLEOTIDE SEQUENCE [LARGE SCALE GENOMIC DNA]</scope>
    <source>
        <strain evidence="5 6">DSM 29589</strain>
    </source>
</reference>
<dbReference type="PRINTS" id="PR00035">
    <property type="entry name" value="HTHGNTR"/>
</dbReference>
<dbReference type="InterPro" id="IPR000524">
    <property type="entry name" value="Tscrpt_reg_HTH_GntR"/>
</dbReference>
<dbReference type="OrthoDB" id="7834120at2"/>
<feature type="domain" description="HTH gntR-type" evidence="4">
    <location>
        <begin position="20"/>
        <end position="87"/>
    </location>
</feature>